<accession>A0ABS4EW63</accession>
<dbReference type="Proteomes" id="UP000823786">
    <property type="component" value="Unassembled WGS sequence"/>
</dbReference>
<sequence length="73" mass="7924">MLSDALHTMRERFSSGDIGADLHGVTLALRAFEIEARNMETRIEIFTGRPHVPLDGNLITAPVIDLHGGADAL</sequence>
<reference evidence="1 2" key="1">
    <citation type="submission" date="2021-03" db="EMBL/GenBank/DDBJ databases">
        <title>Genomic Encyclopedia of Type Strains, Phase IV (KMG-IV): sequencing the most valuable type-strain genomes for metagenomic binning, comparative biology and taxonomic classification.</title>
        <authorList>
            <person name="Goeker M."/>
        </authorList>
    </citation>
    <scope>NUCLEOTIDE SEQUENCE [LARGE SCALE GENOMIC DNA]</scope>
    <source>
        <strain evidence="1 2">DSM 26427</strain>
    </source>
</reference>
<dbReference type="EMBL" id="JAGGJV010000014">
    <property type="protein sequence ID" value="MBP1862167.1"/>
    <property type="molecule type" value="Genomic_DNA"/>
</dbReference>
<keyword evidence="2" id="KW-1185">Reference proteome</keyword>
<name>A0ABS4EW63_9HYPH</name>
<gene>
    <name evidence="1" type="ORF">J2Z75_005698</name>
</gene>
<dbReference type="RefSeq" id="WP_209857157.1">
    <property type="nucleotide sequence ID" value="NZ_JAGGJV010000014.1"/>
</dbReference>
<comment type="caution">
    <text evidence="1">The sequence shown here is derived from an EMBL/GenBank/DDBJ whole genome shotgun (WGS) entry which is preliminary data.</text>
</comment>
<organism evidence="1 2">
    <name type="scientific">Rhizobium herbae</name>
    <dbReference type="NCBI Taxonomy" id="508661"/>
    <lineage>
        <taxon>Bacteria</taxon>
        <taxon>Pseudomonadati</taxon>
        <taxon>Pseudomonadota</taxon>
        <taxon>Alphaproteobacteria</taxon>
        <taxon>Hyphomicrobiales</taxon>
        <taxon>Rhizobiaceae</taxon>
        <taxon>Rhizobium/Agrobacterium group</taxon>
        <taxon>Rhizobium</taxon>
    </lineage>
</organism>
<evidence type="ECO:0000313" key="2">
    <source>
        <dbReference type="Proteomes" id="UP000823786"/>
    </source>
</evidence>
<proteinExistence type="predicted"/>
<evidence type="ECO:0000313" key="1">
    <source>
        <dbReference type="EMBL" id="MBP1862167.1"/>
    </source>
</evidence>
<protein>
    <submittedName>
        <fullName evidence="1">Uncharacterized protein</fullName>
    </submittedName>
</protein>